<organism evidence="1 2">
    <name type="scientific">Halovenus carboxidivorans</name>
    <dbReference type="NCBI Taxonomy" id="2692199"/>
    <lineage>
        <taxon>Archaea</taxon>
        <taxon>Methanobacteriati</taxon>
        <taxon>Methanobacteriota</taxon>
        <taxon>Stenosarchaea group</taxon>
        <taxon>Halobacteria</taxon>
        <taxon>Halobacteriales</taxon>
        <taxon>Haloarculaceae</taxon>
        <taxon>Halovenus</taxon>
    </lineage>
</organism>
<reference evidence="1 2" key="1">
    <citation type="submission" date="2019-12" db="EMBL/GenBank/DDBJ databases">
        <title>Isolation and characterization of three novel carbon monoxide-oxidizing members of Halobacteria from salione crusts and soils.</title>
        <authorList>
            <person name="Myers M.R."/>
            <person name="King G.M."/>
        </authorList>
    </citation>
    <scope>NUCLEOTIDE SEQUENCE [LARGE SCALE GENOMIC DNA]</scope>
    <source>
        <strain evidence="1 2">WSH3</strain>
    </source>
</reference>
<comment type="caution">
    <text evidence="1">The sequence shown here is derived from an EMBL/GenBank/DDBJ whole genome shotgun (WGS) entry which is preliminary data.</text>
</comment>
<gene>
    <name evidence="1" type="ORF">GRX03_06760</name>
</gene>
<dbReference type="InterPro" id="IPR055551">
    <property type="entry name" value="DUF7127"/>
</dbReference>
<proteinExistence type="predicted"/>
<evidence type="ECO:0000313" key="2">
    <source>
        <dbReference type="Proteomes" id="UP000466535"/>
    </source>
</evidence>
<protein>
    <submittedName>
        <fullName evidence="1">Uncharacterized protein</fullName>
    </submittedName>
</protein>
<name>A0A6B0T0F2_9EURY</name>
<dbReference type="OrthoDB" id="304071at2157"/>
<keyword evidence="2" id="KW-1185">Reference proteome</keyword>
<accession>A0A6B0T0F2</accession>
<evidence type="ECO:0000313" key="1">
    <source>
        <dbReference type="EMBL" id="MXR51305.1"/>
    </source>
</evidence>
<dbReference type="Pfam" id="PF23444">
    <property type="entry name" value="DUF7127"/>
    <property type="match status" value="1"/>
</dbReference>
<dbReference type="EMBL" id="WUUT01000002">
    <property type="protein sequence ID" value="MXR51305.1"/>
    <property type="molecule type" value="Genomic_DNA"/>
</dbReference>
<dbReference type="RefSeq" id="WP_159763443.1">
    <property type="nucleotide sequence ID" value="NZ_WUUT01000002.1"/>
</dbReference>
<sequence length="80" mass="8883">MRVKEELEQRGIEVVSREYGDHRELIADFGPTEDISVDVVGDTVIVVTEDETYDVEVDGSAQAFIKNGILTIELNEEGQA</sequence>
<dbReference type="Proteomes" id="UP000466535">
    <property type="component" value="Unassembled WGS sequence"/>
</dbReference>
<dbReference type="AlphaFoldDB" id="A0A6B0T0F2"/>